<evidence type="ECO:0000313" key="2">
    <source>
        <dbReference type="EMBL" id="KAJ8992278.1"/>
    </source>
</evidence>
<dbReference type="Proteomes" id="UP001161757">
    <property type="component" value="Unassembled WGS sequence"/>
</dbReference>
<reference evidence="2" key="1">
    <citation type="submission" date="2023-01" db="EMBL/GenBank/DDBJ databases">
        <title>Exophiala dermititidis isolated from Cystic Fibrosis Patient.</title>
        <authorList>
            <person name="Kurbessoian T."/>
            <person name="Crocker A."/>
            <person name="Murante D."/>
            <person name="Hogan D.A."/>
            <person name="Stajich J.E."/>
        </authorList>
    </citation>
    <scope>NUCLEOTIDE SEQUENCE</scope>
    <source>
        <strain evidence="2">Ex8</strain>
    </source>
</reference>
<comment type="caution">
    <text evidence="2">The sequence shown here is derived from an EMBL/GenBank/DDBJ whole genome shotgun (WGS) entry which is preliminary data.</text>
</comment>
<protein>
    <submittedName>
        <fullName evidence="2">Uncharacterized protein</fullName>
    </submittedName>
</protein>
<name>A0AAN6IW19_EXODE</name>
<feature type="region of interest" description="Disordered" evidence="1">
    <location>
        <begin position="82"/>
        <end position="106"/>
    </location>
</feature>
<sequence length="106" mass="11360">MVPYGNMVGMLLGSCTIIGHTGTCGKRFDLARFLGCVSTGQHFNSKGTSNFQAQGCSMEDEGSDEPCRWKTLELKCLQDAPPQSGMVPSVAKTREATSRLGSKVQV</sequence>
<evidence type="ECO:0000256" key="1">
    <source>
        <dbReference type="SAM" id="MobiDB-lite"/>
    </source>
</evidence>
<dbReference type="AlphaFoldDB" id="A0AAN6IW19"/>
<gene>
    <name evidence="2" type="ORF">HRR80_004169</name>
</gene>
<proteinExistence type="predicted"/>
<dbReference type="EMBL" id="JAJGCB010000006">
    <property type="protein sequence ID" value="KAJ8992278.1"/>
    <property type="molecule type" value="Genomic_DNA"/>
</dbReference>
<evidence type="ECO:0000313" key="3">
    <source>
        <dbReference type="Proteomes" id="UP001161757"/>
    </source>
</evidence>
<organism evidence="2 3">
    <name type="scientific">Exophiala dermatitidis</name>
    <name type="common">Black yeast-like fungus</name>
    <name type="synonym">Wangiella dermatitidis</name>
    <dbReference type="NCBI Taxonomy" id="5970"/>
    <lineage>
        <taxon>Eukaryota</taxon>
        <taxon>Fungi</taxon>
        <taxon>Dikarya</taxon>
        <taxon>Ascomycota</taxon>
        <taxon>Pezizomycotina</taxon>
        <taxon>Eurotiomycetes</taxon>
        <taxon>Chaetothyriomycetidae</taxon>
        <taxon>Chaetothyriales</taxon>
        <taxon>Herpotrichiellaceae</taxon>
        <taxon>Exophiala</taxon>
    </lineage>
</organism>
<accession>A0AAN6IW19</accession>